<evidence type="ECO:0000313" key="10">
    <source>
        <dbReference type="Proteomes" id="UP000199109"/>
    </source>
</evidence>
<feature type="transmembrane region" description="Helical" evidence="8">
    <location>
        <begin position="194"/>
        <end position="215"/>
    </location>
</feature>
<feature type="transmembrane region" description="Helical" evidence="8">
    <location>
        <begin position="253"/>
        <end position="275"/>
    </location>
</feature>
<evidence type="ECO:0000256" key="1">
    <source>
        <dbReference type="ARBA" id="ARBA00004651"/>
    </source>
</evidence>
<organism evidence="9 10">
    <name type="scientific">Pricia antarctica</name>
    <dbReference type="NCBI Taxonomy" id="641691"/>
    <lineage>
        <taxon>Bacteria</taxon>
        <taxon>Pseudomonadati</taxon>
        <taxon>Bacteroidota</taxon>
        <taxon>Flavobacteriia</taxon>
        <taxon>Flavobacteriales</taxon>
        <taxon>Flavobacteriaceae</taxon>
        <taxon>Pricia</taxon>
    </lineage>
</organism>
<proteinExistence type="inferred from homology"/>
<dbReference type="GO" id="GO:0005886">
    <property type="term" value="C:plasma membrane"/>
    <property type="evidence" value="ECO:0007669"/>
    <property type="project" value="UniProtKB-SubCell"/>
</dbReference>
<accession>A0A1G7I8A2</accession>
<keyword evidence="7 8" id="KW-0472">Membrane</keyword>
<keyword evidence="6 8" id="KW-1133">Transmembrane helix</keyword>
<dbReference type="InterPro" id="IPR002549">
    <property type="entry name" value="AI-2E-like"/>
</dbReference>
<evidence type="ECO:0000256" key="3">
    <source>
        <dbReference type="ARBA" id="ARBA00022448"/>
    </source>
</evidence>
<evidence type="ECO:0000256" key="2">
    <source>
        <dbReference type="ARBA" id="ARBA00009773"/>
    </source>
</evidence>
<evidence type="ECO:0000256" key="6">
    <source>
        <dbReference type="ARBA" id="ARBA00022989"/>
    </source>
</evidence>
<reference evidence="9 10" key="1">
    <citation type="submission" date="2016-10" db="EMBL/GenBank/DDBJ databases">
        <authorList>
            <person name="de Groot N.N."/>
        </authorList>
    </citation>
    <scope>NUCLEOTIDE SEQUENCE [LARGE SCALE GENOMIC DNA]</scope>
    <source>
        <strain evidence="9 10">DSM 23421</strain>
    </source>
</reference>
<feature type="transmembrane region" description="Helical" evidence="8">
    <location>
        <begin position="295"/>
        <end position="322"/>
    </location>
</feature>
<keyword evidence="5 8" id="KW-0812">Transmembrane</keyword>
<dbReference type="OrthoDB" id="5761230at2"/>
<evidence type="ECO:0000256" key="8">
    <source>
        <dbReference type="SAM" id="Phobius"/>
    </source>
</evidence>
<evidence type="ECO:0000256" key="4">
    <source>
        <dbReference type="ARBA" id="ARBA00022475"/>
    </source>
</evidence>
<gene>
    <name evidence="9" type="ORF">SAMN05421636_11148</name>
</gene>
<dbReference type="STRING" id="641691.SAMN05421636_11148"/>
<dbReference type="PANTHER" id="PTHR21716">
    <property type="entry name" value="TRANSMEMBRANE PROTEIN"/>
    <property type="match status" value="1"/>
</dbReference>
<comment type="similarity">
    <text evidence="2">Belongs to the autoinducer-2 exporter (AI-2E) (TC 2.A.86) family.</text>
</comment>
<evidence type="ECO:0000313" key="9">
    <source>
        <dbReference type="EMBL" id="SDF08823.1"/>
    </source>
</evidence>
<dbReference type="PANTHER" id="PTHR21716:SF53">
    <property type="entry name" value="PERMEASE PERM-RELATED"/>
    <property type="match status" value="1"/>
</dbReference>
<sequence>MKDDKIDISGKYLLKAVLLLSGIWVILFYGSALVLPLLVAAIIATLLNRPTEKLKKWGFPDWLAMTVSLILTGIVLLLLFWLVSSQIGNMADEWSTIKEKATEKYGFFSEWAKRTIQIDPARFVDNNIDLTDRLKSISKIFIASFTDLLTQSFIILIYTILFLMQKRMFMRFFKKLVKNDNAGSKILSGSSRIIGNYMFGKGIIMVFLFIVYYLGFTFGQVPFALFLALFAALFSIIPYVGNLIGGGVAIILAYLYSGGTPALIVIAVICVAQLLENYILTPWIIGDKVDLNPFITIFGVILLSVLWGMVGAIIALPVLGVLKVLFQHTDGMEPYTYLLKKHEK</sequence>
<keyword evidence="3" id="KW-0813">Transport</keyword>
<comment type="subcellular location">
    <subcellularLocation>
        <location evidence="1">Cell membrane</location>
        <topology evidence="1">Multi-pass membrane protein</topology>
    </subcellularLocation>
</comment>
<keyword evidence="10" id="KW-1185">Reference proteome</keyword>
<dbReference type="Proteomes" id="UP000199109">
    <property type="component" value="Unassembled WGS sequence"/>
</dbReference>
<feature type="transmembrane region" description="Helical" evidence="8">
    <location>
        <begin position="23"/>
        <end position="47"/>
    </location>
</feature>
<dbReference type="EMBL" id="FNAO01000011">
    <property type="protein sequence ID" value="SDF08823.1"/>
    <property type="molecule type" value="Genomic_DNA"/>
</dbReference>
<dbReference type="Pfam" id="PF01594">
    <property type="entry name" value="AI-2E_transport"/>
    <property type="match status" value="1"/>
</dbReference>
<name>A0A1G7I8A2_9FLAO</name>
<dbReference type="AlphaFoldDB" id="A0A1G7I8A2"/>
<feature type="transmembrane region" description="Helical" evidence="8">
    <location>
        <begin position="140"/>
        <end position="164"/>
    </location>
</feature>
<evidence type="ECO:0000256" key="7">
    <source>
        <dbReference type="ARBA" id="ARBA00023136"/>
    </source>
</evidence>
<evidence type="ECO:0000256" key="5">
    <source>
        <dbReference type="ARBA" id="ARBA00022692"/>
    </source>
</evidence>
<protein>
    <submittedName>
        <fullName evidence="9">Predicted PurR-regulated permease PerM</fullName>
    </submittedName>
</protein>
<feature type="transmembrane region" description="Helical" evidence="8">
    <location>
        <begin position="59"/>
        <end position="83"/>
    </location>
</feature>
<keyword evidence="4" id="KW-1003">Cell membrane</keyword>